<proteinExistence type="predicted"/>
<keyword evidence="11" id="KW-0479">Metal-binding</keyword>
<feature type="transmembrane region" description="Helical" evidence="16">
    <location>
        <begin position="83"/>
        <end position="104"/>
    </location>
</feature>
<evidence type="ECO:0000256" key="13">
    <source>
        <dbReference type="ARBA" id="ARBA00022989"/>
    </source>
</evidence>
<feature type="transmembrane region" description="Helical" evidence="16">
    <location>
        <begin position="52"/>
        <end position="71"/>
    </location>
</feature>
<gene>
    <name evidence="17" type="ORF">MNBD_GAMMA14-1426</name>
</gene>
<dbReference type="PIRSF" id="PIRSF000169">
    <property type="entry name" value="SDH_D"/>
    <property type="match status" value="1"/>
</dbReference>
<dbReference type="InterPro" id="IPR014312">
    <property type="entry name" value="Succ_DH_anchor"/>
</dbReference>
<dbReference type="PANTHER" id="PTHR38689">
    <property type="entry name" value="SUCCINATE DEHYDROGENASE HYDROPHOBIC MEMBRANE ANCHOR SUBUNIT"/>
    <property type="match status" value="1"/>
</dbReference>
<keyword evidence="5" id="KW-0813">Transport</keyword>
<dbReference type="AlphaFoldDB" id="A0A3B0YID7"/>
<evidence type="ECO:0000256" key="14">
    <source>
        <dbReference type="ARBA" id="ARBA00023004"/>
    </source>
</evidence>
<keyword evidence="8" id="KW-0816">Tricarboxylic acid cycle</keyword>
<evidence type="ECO:0000256" key="10">
    <source>
        <dbReference type="ARBA" id="ARBA00022692"/>
    </source>
</evidence>
<organism evidence="17">
    <name type="scientific">hydrothermal vent metagenome</name>
    <dbReference type="NCBI Taxonomy" id="652676"/>
    <lineage>
        <taxon>unclassified sequences</taxon>
        <taxon>metagenomes</taxon>
        <taxon>ecological metagenomes</taxon>
    </lineage>
</organism>
<name>A0A3B0YID7_9ZZZZ</name>
<dbReference type="GO" id="GO:0009055">
    <property type="term" value="F:electron transfer activity"/>
    <property type="evidence" value="ECO:0007669"/>
    <property type="project" value="TreeGrafter"/>
</dbReference>
<evidence type="ECO:0000256" key="15">
    <source>
        <dbReference type="ARBA" id="ARBA00023136"/>
    </source>
</evidence>
<dbReference type="PANTHER" id="PTHR38689:SF1">
    <property type="entry name" value="SUCCINATE DEHYDROGENASE HYDROPHOBIC MEMBRANE ANCHOR SUBUNIT"/>
    <property type="match status" value="1"/>
</dbReference>
<keyword evidence="10 16" id="KW-0812">Transmembrane</keyword>
<dbReference type="Gene3D" id="1.20.1300.10">
    <property type="entry name" value="Fumarate reductase/succinate dehydrogenase, transmembrane subunit"/>
    <property type="match status" value="1"/>
</dbReference>
<accession>A0A3B0YID7</accession>
<reference evidence="17" key="1">
    <citation type="submission" date="2018-06" db="EMBL/GenBank/DDBJ databases">
        <authorList>
            <person name="Zhirakovskaya E."/>
        </authorList>
    </citation>
    <scope>NUCLEOTIDE SEQUENCE</scope>
</reference>
<keyword evidence="13 16" id="KW-1133">Transmembrane helix</keyword>
<dbReference type="GO" id="GO:0017004">
    <property type="term" value="P:cytochrome complex assembly"/>
    <property type="evidence" value="ECO:0007669"/>
    <property type="project" value="TreeGrafter"/>
</dbReference>
<dbReference type="GO" id="GO:0006099">
    <property type="term" value="P:tricarboxylic acid cycle"/>
    <property type="evidence" value="ECO:0007669"/>
    <property type="project" value="UniProtKB-UniPathway"/>
</dbReference>
<evidence type="ECO:0000256" key="16">
    <source>
        <dbReference type="SAM" id="Phobius"/>
    </source>
</evidence>
<comment type="function">
    <text evidence="2">Membrane-anchoring subunit of succinate dehydrogenase (SDH).</text>
</comment>
<dbReference type="GO" id="GO:0046872">
    <property type="term" value="F:metal ion binding"/>
    <property type="evidence" value="ECO:0007669"/>
    <property type="project" value="UniProtKB-KW"/>
</dbReference>
<keyword evidence="12" id="KW-0249">Electron transport</keyword>
<dbReference type="InterPro" id="IPR000701">
    <property type="entry name" value="SuccDH_FuR_B_TM-su"/>
</dbReference>
<protein>
    <recommendedName>
        <fullName evidence="18">Succinate dehydrogenase hydrophobic membrane anchor protein</fullName>
    </recommendedName>
</protein>
<evidence type="ECO:0000313" key="17">
    <source>
        <dbReference type="EMBL" id="VAW73979.1"/>
    </source>
</evidence>
<evidence type="ECO:0000256" key="11">
    <source>
        <dbReference type="ARBA" id="ARBA00022723"/>
    </source>
</evidence>
<evidence type="ECO:0000256" key="2">
    <source>
        <dbReference type="ARBA" id="ARBA00004050"/>
    </source>
</evidence>
<feature type="transmembrane region" description="Helical" evidence="16">
    <location>
        <begin position="12"/>
        <end position="32"/>
    </location>
</feature>
<evidence type="ECO:0008006" key="18">
    <source>
        <dbReference type="Google" id="ProtNLM"/>
    </source>
</evidence>
<keyword evidence="7" id="KW-0997">Cell inner membrane</keyword>
<dbReference type="Pfam" id="PF01127">
    <property type="entry name" value="Sdh_cyt"/>
    <property type="match status" value="1"/>
</dbReference>
<evidence type="ECO:0000256" key="12">
    <source>
        <dbReference type="ARBA" id="ARBA00022982"/>
    </source>
</evidence>
<dbReference type="InterPro" id="IPR034804">
    <property type="entry name" value="SQR/QFR_C/D"/>
</dbReference>
<keyword evidence="14" id="KW-0408">Iron</keyword>
<sequence length="116" mass="13026">MSRAAQGLRAWLLQRFTAVYLAIYFLTVLVIFLTHGDWDYATWRGWMGQPVMGVATVLFTLAVLLHVWVGVRDVLIDYIHAAWLRLIFMAGTALLLSASLLWILRALNLAALTPPG</sequence>
<evidence type="ECO:0000256" key="5">
    <source>
        <dbReference type="ARBA" id="ARBA00022448"/>
    </source>
</evidence>
<dbReference type="UniPathway" id="UPA00223"/>
<keyword evidence="6" id="KW-1003">Cell membrane</keyword>
<evidence type="ECO:0000256" key="3">
    <source>
        <dbReference type="ARBA" id="ARBA00004429"/>
    </source>
</evidence>
<evidence type="ECO:0000256" key="9">
    <source>
        <dbReference type="ARBA" id="ARBA00022617"/>
    </source>
</evidence>
<evidence type="ECO:0000256" key="7">
    <source>
        <dbReference type="ARBA" id="ARBA00022519"/>
    </source>
</evidence>
<dbReference type="SUPFAM" id="SSF81343">
    <property type="entry name" value="Fumarate reductase respiratory complex transmembrane subunits"/>
    <property type="match status" value="1"/>
</dbReference>
<keyword evidence="9" id="KW-0349">Heme</keyword>
<dbReference type="EMBL" id="UOFM01000080">
    <property type="protein sequence ID" value="VAW73979.1"/>
    <property type="molecule type" value="Genomic_DNA"/>
</dbReference>
<comment type="cofactor">
    <cofactor evidence="1">
        <name>heme</name>
        <dbReference type="ChEBI" id="CHEBI:30413"/>
    </cofactor>
</comment>
<keyword evidence="15 16" id="KW-0472">Membrane</keyword>
<comment type="pathway">
    <text evidence="4">Carbohydrate metabolism; tricarboxylic acid cycle.</text>
</comment>
<evidence type="ECO:0000256" key="6">
    <source>
        <dbReference type="ARBA" id="ARBA00022475"/>
    </source>
</evidence>
<evidence type="ECO:0000256" key="8">
    <source>
        <dbReference type="ARBA" id="ARBA00022532"/>
    </source>
</evidence>
<evidence type="ECO:0000256" key="1">
    <source>
        <dbReference type="ARBA" id="ARBA00001971"/>
    </source>
</evidence>
<dbReference type="GO" id="GO:0005886">
    <property type="term" value="C:plasma membrane"/>
    <property type="evidence" value="ECO:0007669"/>
    <property type="project" value="UniProtKB-SubCell"/>
</dbReference>
<dbReference type="GO" id="GO:0020037">
    <property type="term" value="F:heme binding"/>
    <property type="evidence" value="ECO:0007669"/>
    <property type="project" value="InterPro"/>
</dbReference>
<evidence type="ECO:0000256" key="4">
    <source>
        <dbReference type="ARBA" id="ARBA00005163"/>
    </source>
</evidence>
<dbReference type="NCBIfam" id="TIGR02968">
    <property type="entry name" value="succ_dehyd_anc"/>
    <property type="match status" value="1"/>
</dbReference>
<comment type="subcellular location">
    <subcellularLocation>
        <location evidence="3">Cell inner membrane</location>
        <topology evidence="3">Multi-pass membrane protein</topology>
    </subcellularLocation>
</comment>